<dbReference type="SUPFAM" id="SSF52833">
    <property type="entry name" value="Thioredoxin-like"/>
    <property type="match status" value="1"/>
</dbReference>
<dbReference type="Gene3D" id="3.10.20.600">
    <property type="match status" value="1"/>
</dbReference>
<dbReference type="AlphaFoldDB" id="A0A3S9SWK6"/>
<dbReference type="SUPFAM" id="SSF140490">
    <property type="entry name" value="Nqo1C-terminal domain-like"/>
    <property type="match status" value="1"/>
</dbReference>
<dbReference type="Pfam" id="PF01257">
    <property type="entry name" value="2Fe-2S_thioredx"/>
    <property type="match status" value="1"/>
</dbReference>
<dbReference type="NCBIfam" id="NF009410">
    <property type="entry name" value="PRK12771.1"/>
    <property type="match status" value="1"/>
</dbReference>
<dbReference type="SMART" id="SM00928">
    <property type="entry name" value="NADH_4Fe-4S"/>
    <property type="match status" value="1"/>
</dbReference>
<evidence type="ECO:0000256" key="5">
    <source>
        <dbReference type="ARBA" id="ARBA00023014"/>
    </source>
</evidence>
<dbReference type="PANTHER" id="PTHR43578:SF3">
    <property type="entry name" value="NADH-QUINONE OXIDOREDUCTASE SUBUNIT F"/>
    <property type="match status" value="1"/>
</dbReference>
<dbReference type="PROSITE" id="PS51257">
    <property type="entry name" value="PROKAR_LIPOPROTEIN"/>
    <property type="match status" value="1"/>
</dbReference>
<evidence type="ECO:0000259" key="6">
    <source>
        <dbReference type="SMART" id="SM00928"/>
    </source>
</evidence>
<dbReference type="InterPro" id="IPR023753">
    <property type="entry name" value="FAD/NAD-binding_dom"/>
</dbReference>
<dbReference type="InterPro" id="IPR037225">
    <property type="entry name" value="Nuo51_FMN-bd_sf"/>
</dbReference>
<dbReference type="OrthoDB" id="9803192at2"/>
<evidence type="ECO:0000313" key="7">
    <source>
        <dbReference type="EMBL" id="AZR72723.1"/>
    </source>
</evidence>
<dbReference type="InterPro" id="IPR011538">
    <property type="entry name" value="Nuo51_FMN-bd"/>
</dbReference>
<keyword evidence="3" id="KW-0479">Metal-binding</keyword>
<dbReference type="GO" id="GO:0016491">
    <property type="term" value="F:oxidoreductase activity"/>
    <property type="evidence" value="ECO:0007669"/>
    <property type="project" value="InterPro"/>
</dbReference>
<dbReference type="FunFam" id="3.40.50.11540:FF:000001">
    <property type="entry name" value="NADH dehydrogenase [ubiquinone] flavoprotein 1, mitochondrial"/>
    <property type="match status" value="1"/>
</dbReference>
<dbReference type="InterPro" id="IPR036249">
    <property type="entry name" value="Thioredoxin-like_sf"/>
</dbReference>
<dbReference type="NCBIfam" id="NF010120">
    <property type="entry name" value="PRK13596.1"/>
    <property type="match status" value="1"/>
</dbReference>
<dbReference type="PRINTS" id="PR00419">
    <property type="entry name" value="ADXRDTASE"/>
</dbReference>
<dbReference type="Gene3D" id="3.40.50.11540">
    <property type="entry name" value="NADH-ubiquinone oxidoreductase 51kDa subunit"/>
    <property type="match status" value="1"/>
</dbReference>
<dbReference type="CDD" id="cd02980">
    <property type="entry name" value="TRX_Fd_family"/>
    <property type="match status" value="1"/>
</dbReference>
<keyword evidence="2" id="KW-0004">4Fe-4S</keyword>
<gene>
    <name evidence="7" type="ORF">BBF96_04545</name>
</gene>
<dbReference type="InterPro" id="IPR009051">
    <property type="entry name" value="Helical_ferredxn"/>
</dbReference>
<dbReference type="Gene3D" id="6.10.250.1450">
    <property type="match status" value="1"/>
</dbReference>
<evidence type="ECO:0000256" key="1">
    <source>
        <dbReference type="ARBA" id="ARBA00007523"/>
    </source>
</evidence>
<dbReference type="Proteomes" id="UP000267250">
    <property type="component" value="Chromosome"/>
</dbReference>
<organism evidence="7 8">
    <name type="scientific">Anoxybacter fermentans</name>
    <dbReference type="NCBI Taxonomy" id="1323375"/>
    <lineage>
        <taxon>Bacteria</taxon>
        <taxon>Bacillati</taxon>
        <taxon>Bacillota</taxon>
        <taxon>Clostridia</taxon>
        <taxon>Halanaerobiales</taxon>
        <taxon>Anoxybacter</taxon>
    </lineage>
</organism>
<feature type="domain" description="NADH-ubiquinone oxidoreductase 51kDa subunit iron-sulphur binding" evidence="6">
    <location>
        <begin position="442"/>
        <end position="487"/>
    </location>
</feature>
<proteinExistence type="inferred from homology"/>
<dbReference type="Gene3D" id="3.40.30.10">
    <property type="entry name" value="Glutaredoxin"/>
    <property type="match status" value="1"/>
</dbReference>
<dbReference type="Gene3D" id="1.10.1060.10">
    <property type="entry name" value="Alpha-helical ferredoxin"/>
    <property type="match status" value="1"/>
</dbReference>
<dbReference type="GO" id="GO:0046872">
    <property type="term" value="F:metal ion binding"/>
    <property type="evidence" value="ECO:0007669"/>
    <property type="project" value="UniProtKB-KW"/>
</dbReference>
<dbReference type="Pfam" id="PF14691">
    <property type="entry name" value="Fer4_20"/>
    <property type="match status" value="1"/>
</dbReference>
<dbReference type="InterPro" id="IPR037207">
    <property type="entry name" value="Nuop51_4Fe4S-bd_sf"/>
</dbReference>
<sequence>MNLKLFRNHVLVCAGTGCTASGTERVKKALIEEIKKHNLEDEVKVVETGCFGFCRFGPNMVVYPEGVFYTRVKPEDVPELVEEHLLKGRIVERLLFKEPDTTKITATTDDIKFFKKQTRIALRNCGHINPESIEEAIARDVYFGLGKVLTEMTPEQVIEEVLKSGLRGRGGGGFPTGLKWKFAAKEEADQKYIVCNADEGDPGAFMDRSILEGDPHSVIEGMAIAGYAIGATKGYIYCRAEYPLAIKRVKKAIEDARKLGLLGFNLFGSGFDFDIEVRLGAGAFVCGEETALLNSIEGKRGEPRPKPPYPASSGLWGKPTIINNVETLANLGTIIRKGWEWFRSIGTEKSPGTKVFALAGKIKNNGLVEVPMGTRLGEVIFDIGGGIPNGKKFKAAQTGGPSGGCIPIEHLNVPIDYDSLIELGTMMGSGGLIVMDEDTCMVDLAKFFLEFVKDESCGKCTACRIGITRMLEILDRITKGKGKMEDIDLLIELGEDIKASALCGLGQTAPNPVLSTIRYFRDEYESHIKNHYCPASVCATLFNSPCQNACPANVDIPIYIDLIRKGKYREAYEVIREENPLPVTCGRVCNHPCEGKCNRGKMDDPIAIRSLKRFVTDYVLENEGRLPIPEVAPPNGKKVAIVGSGPAGLTCAFYLARKGYEVTIFEAMPVLGGMLVVGIPEYRLPKKLLNEEIKVIEEMGVKVKTNTRIGEDITIDELKKQGFDAIFIAVGAHLERNMNIEGEELEGCMSGTAFLRDLNLGKEYSFEGKKVVVVGGGNVAIDAARSSVRLGAEEVTIVYRRDKKDMPAIPQEIEEAEHEKIKIVTMVNPVRIIGKDGKVTAVECIKMRGGEFDKSGRRKPVPIEGSNYTMPADIVITAIGQEVDMTFNTDDLVKTERGKVLTDEKTMTNIEGIFAGGDCVTGPDTVVNAIKVGKKAASAIDKYLGGDGVIVKDQDVIRRVDYPLLDNECPREPMPLLGDNERLNGFAEVEMGYGLETALKEAGRCLRCDVKDK</sequence>
<dbReference type="Pfam" id="PF10589">
    <property type="entry name" value="NADH_4Fe-4S"/>
    <property type="match status" value="1"/>
</dbReference>
<reference evidence="7 8" key="1">
    <citation type="submission" date="2016-07" db="EMBL/GenBank/DDBJ databases">
        <title>Genome and transcriptome analysis of iron-reducing fermentative bacteria Anoxybacter fermentans.</title>
        <authorList>
            <person name="Zeng X."/>
            <person name="Shao Z."/>
        </authorList>
    </citation>
    <scope>NUCLEOTIDE SEQUENCE [LARGE SCALE GENOMIC DNA]</scope>
    <source>
        <strain evidence="7 8">DY22613</strain>
    </source>
</reference>
<evidence type="ECO:0000313" key="8">
    <source>
        <dbReference type="Proteomes" id="UP000267250"/>
    </source>
</evidence>
<dbReference type="InterPro" id="IPR028261">
    <property type="entry name" value="DPD_II"/>
</dbReference>
<dbReference type="InterPro" id="IPR036188">
    <property type="entry name" value="FAD/NAD-bd_sf"/>
</dbReference>
<dbReference type="KEGG" id="aft:BBF96_04545"/>
<name>A0A3S9SWK6_9FIRM</name>
<dbReference type="SUPFAM" id="SSF46548">
    <property type="entry name" value="alpha-helical ferredoxin"/>
    <property type="match status" value="1"/>
</dbReference>
<keyword evidence="4" id="KW-0408">Iron</keyword>
<evidence type="ECO:0000256" key="3">
    <source>
        <dbReference type="ARBA" id="ARBA00022723"/>
    </source>
</evidence>
<dbReference type="Pfam" id="PF01512">
    <property type="entry name" value="Complex1_51K"/>
    <property type="match status" value="1"/>
</dbReference>
<keyword evidence="8" id="KW-1185">Reference proteome</keyword>
<protein>
    <submittedName>
        <fullName evidence="7">Hydrogenase</fullName>
    </submittedName>
</protein>
<dbReference type="EMBL" id="CP016379">
    <property type="protein sequence ID" value="AZR72723.1"/>
    <property type="molecule type" value="Genomic_DNA"/>
</dbReference>
<dbReference type="SUPFAM" id="SSF51971">
    <property type="entry name" value="Nucleotide-binding domain"/>
    <property type="match status" value="1"/>
</dbReference>
<evidence type="ECO:0000256" key="2">
    <source>
        <dbReference type="ARBA" id="ARBA00022485"/>
    </source>
</evidence>
<dbReference type="Pfam" id="PF07992">
    <property type="entry name" value="Pyr_redox_2"/>
    <property type="match status" value="1"/>
</dbReference>
<dbReference type="PANTHER" id="PTHR43578">
    <property type="entry name" value="NADH-QUINONE OXIDOREDUCTASE SUBUNIT F"/>
    <property type="match status" value="1"/>
</dbReference>
<dbReference type="InterPro" id="IPR019575">
    <property type="entry name" value="Nuop51_4Fe4S-bd"/>
</dbReference>
<dbReference type="SUPFAM" id="SSF142019">
    <property type="entry name" value="Nqo1 FMN-binding domain-like"/>
    <property type="match status" value="1"/>
</dbReference>
<dbReference type="Gene3D" id="3.50.50.60">
    <property type="entry name" value="FAD/NAD(P)-binding domain"/>
    <property type="match status" value="2"/>
</dbReference>
<accession>A0A3S9SWK6</accession>
<keyword evidence="5" id="KW-0411">Iron-sulfur</keyword>
<comment type="similarity">
    <text evidence="1">Belongs to the complex I 51 kDa subunit family.</text>
</comment>
<dbReference type="GO" id="GO:0051539">
    <property type="term" value="F:4 iron, 4 sulfur cluster binding"/>
    <property type="evidence" value="ECO:0007669"/>
    <property type="project" value="UniProtKB-KW"/>
</dbReference>
<dbReference type="SUPFAM" id="SSF142984">
    <property type="entry name" value="Nqo1 middle domain-like"/>
    <property type="match status" value="1"/>
</dbReference>
<evidence type="ECO:0000256" key="4">
    <source>
        <dbReference type="ARBA" id="ARBA00023004"/>
    </source>
</evidence>